<dbReference type="Proteomes" id="UP000319732">
    <property type="component" value="Unassembled WGS sequence"/>
</dbReference>
<dbReference type="GO" id="GO:0046872">
    <property type="term" value="F:metal ion binding"/>
    <property type="evidence" value="ECO:0007669"/>
    <property type="project" value="UniProtKB-KW"/>
</dbReference>
<evidence type="ECO:0000313" key="5">
    <source>
        <dbReference type="Proteomes" id="UP000319732"/>
    </source>
</evidence>
<evidence type="ECO:0000256" key="2">
    <source>
        <dbReference type="SAM" id="SignalP"/>
    </source>
</evidence>
<dbReference type="EMBL" id="VHSG01000034">
    <property type="protein sequence ID" value="TQV67703.1"/>
    <property type="molecule type" value="Genomic_DNA"/>
</dbReference>
<dbReference type="InterPro" id="IPR004360">
    <property type="entry name" value="Glyas_Fos-R_dOase_dom"/>
</dbReference>
<dbReference type="PROSITE" id="PS51257">
    <property type="entry name" value="PROKAR_LIPOPROTEIN"/>
    <property type="match status" value="1"/>
</dbReference>
<reference evidence="4 5" key="1">
    <citation type="submission" date="2019-06" db="EMBL/GenBank/DDBJ databases">
        <title>Whole genome sequence for Cellvibrionaceae sp. R142.</title>
        <authorList>
            <person name="Wang G."/>
        </authorList>
    </citation>
    <scope>NUCLEOTIDE SEQUENCE [LARGE SCALE GENOMIC DNA]</scope>
    <source>
        <strain evidence="4 5">R142</strain>
    </source>
</reference>
<feature type="domain" description="VOC" evidence="3">
    <location>
        <begin position="189"/>
        <end position="329"/>
    </location>
</feature>
<dbReference type="InterPro" id="IPR029068">
    <property type="entry name" value="Glyas_Bleomycin-R_OHBP_Dase"/>
</dbReference>
<protein>
    <submittedName>
        <fullName evidence="4">VOC family protein</fullName>
    </submittedName>
</protein>
<keyword evidence="2" id="KW-0732">Signal</keyword>
<evidence type="ECO:0000256" key="1">
    <source>
        <dbReference type="ARBA" id="ARBA00022723"/>
    </source>
</evidence>
<dbReference type="PROSITE" id="PS51819">
    <property type="entry name" value="VOC"/>
    <property type="match status" value="2"/>
</dbReference>
<evidence type="ECO:0000313" key="4">
    <source>
        <dbReference type="EMBL" id="TQV67703.1"/>
    </source>
</evidence>
<name>A0A545SRU9_9GAMM</name>
<gene>
    <name evidence="4" type="ORF">FKG94_25385</name>
</gene>
<organism evidence="4 5">
    <name type="scientific">Exilibacterium tricleocarpae</name>
    <dbReference type="NCBI Taxonomy" id="2591008"/>
    <lineage>
        <taxon>Bacteria</taxon>
        <taxon>Pseudomonadati</taxon>
        <taxon>Pseudomonadota</taxon>
        <taxon>Gammaproteobacteria</taxon>
        <taxon>Cellvibrionales</taxon>
        <taxon>Cellvibrionaceae</taxon>
        <taxon>Exilibacterium</taxon>
    </lineage>
</organism>
<dbReference type="GO" id="GO:0004493">
    <property type="term" value="F:methylmalonyl-CoA epimerase activity"/>
    <property type="evidence" value="ECO:0007669"/>
    <property type="project" value="TreeGrafter"/>
</dbReference>
<keyword evidence="5" id="KW-1185">Reference proteome</keyword>
<dbReference type="GO" id="GO:0046491">
    <property type="term" value="P:L-methylmalonyl-CoA metabolic process"/>
    <property type="evidence" value="ECO:0007669"/>
    <property type="project" value="TreeGrafter"/>
</dbReference>
<feature type="chain" id="PRO_5022163804" evidence="2">
    <location>
        <begin position="19"/>
        <end position="345"/>
    </location>
</feature>
<accession>A0A545SRU9</accession>
<dbReference type="SUPFAM" id="SSF54593">
    <property type="entry name" value="Glyoxalase/Bleomycin resistance protein/Dihydroxybiphenyl dioxygenase"/>
    <property type="match status" value="2"/>
</dbReference>
<dbReference type="PANTHER" id="PTHR43048:SF3">
    <property type="entry name" value="METHYLMALONYL-COA EPIMERASE, MITOCHONDRIAL"/>
    <property type="match status" value="1"/>
</dbReference>
<dbReference type="InterPro" id="IPR051785">
    <property type="entry name" value="MMCE/EMCE_epimerase"/>
</dbReference>
<evidence type="ECO:0000259" key="3">
    <source>
        <dbReference type="PROSITE" id="PS51819"/>
    </source>
</evidence>
<sequence>MRKIAIGLLAALSLGACTGSPEPAETIFRGINYVGVSVSDLDRSSAFYGDVADLQHVEDSALSDVSVIDALAGREGIRASTRLMKSSNAQLRFMQFENRSAAAKEASRIEVYGPGIAHLCFQVAQKTKTYERFLAAGATPIGARDMAQVNPARPVYYAYVYDADELIVEIEHVDIAALELDTPPENDYRIRHISLATPDIDRAVSFYSRLLDQKKPRRVGNLFSLSGDEFDKVSGLPGTKLEFAWFQVRNLELEIIQYHSHPTELPAEPRPVDALGYNMIVFDVTDLAAAREKLVAAGGTVVSEAEPLDGGQVLFGRDPDGNLLGFQVVTADAVFSSQNFTGDGT</sequence>
<feature type="domain" description="VOC" evidence="3">
    <location>
        <begin position="30"/>
        <end position="173"/>
    </location>
</feature>
<dbReference type="RefSeq" id="WP_142929759.1">
    <property type="nucleotide sequence ID" value="NZ_ML660110.1"/>
</dbReference>
<feature type="signal peptide" evidence="2">
    <location>
        <begin position="1"/>
        <end position="18"/>
    </location>
</feature>
<dbReference type="Pfam" id="PF00903">
    <property type="entry name" value="Glyoxalase"/>
    <property type="match status" value="2"/>
</dbReference>
<dbReference type="Gene3D" id="3.10.180.10">
    <property type="entry name" value="2,3-Dihydroxybiphenyl 1,2-Dioxygenase, domain 1"/>
    <property type="match status" value="2"/>
</dbReference>
<proteinExistence type="predicted"/>
<dbReference type="InterPro" id="IPR037523">
    <property type="entry name" value="VOC_core"/>
</dbReference>
<keyword evidence="1" id="KW-0479">Metal-binding</keyword>
<dbReference type="OrthoDB" id="9795618at2"/>
<comment type="caution">
    <text evidence="4">The sequence shown here is derived from an EMBL/GenBank/DDBJ whole genome shotgun (WGS) entry which is preliminary data.</text>
</comment>
<dbReference type="AlphaFoldDB" id="A0A545SRU9"/>
<dbReference type="CDD" id="cd06587">
    <property type="entry name" value="VOC"/>
    <property type="match status" value="1"/>
</dbReference>
<dbReference type="PANTHER" id="PTHR43048">
    <property type="entry name" value="METHYLMALONYL-COA EPIMERASE"/>
    <property type="match status" value="1"/>
</dbReference>